<dbReference type="EMBL" id="CP097330">
    <property type="protein sequence ID" value="URF02821.1"/>
    <property type="molecule type" value="Genomic_DNA"/>
</dbReference>
<name>A0AAE9HXZ2_9BURK</name>
<reference evidence="1" key="2">
    <citation type="submission" date="2022-05" db="EMBL/GenBank/DDBJ databases">
        <authorList>
            <person name="Kunte H.-J."/>
        </authorList>
    </citation>
    <scope>NUCLEOTIDE SEQUENCE</scope>
    <source>
        <strain evidence="1">G5</strain>
    </source>
</reference>
<organism evidence="1 2">
    <name type="scientific">Cupriavidus campinensis</name>
    <dbReference type="NCBI Taxonomy" id="151783"/>
    <lineage>
        <taxon>Bacteria</taxon>
        <taxon>Pseudomonadati</taxon>
        <taxon>Pseudomonadota</taxon>
        <taxon>Betaproteobacteria</taxon>
        <taxon>Burkholderiales</taxon>
        <taxon>Burkholderiaceae</taxon>
        <taxon>Cupriavidus</taxon>
    </lineage>
</organism>
<dbReference type="RefSeq" id="WP_250024552.1">
    <property type="nucleotide sequence ID" value="NZ_CP097330.1"/>
</dbReference>
<accession>A0AAE9HXZ2</accession>
<dbReference type="Proteomes" id="UP001056132">
    <property type="component" value="Chromosome 1"/>
</dbReference>
<gene>
    <name evidence="1" type="ORF">M5D45_09580</name>
</gene>
<dbReference type="KEGG" id="ccam:M5D45_09580"/>
<evidence type="ECO:0000313" key="1">
    <source>
        <dbReference type="EMBL" id="URF02821.1"/>
    </source>
</evidence>
<sequence length="135" mass="14641">MAALLYKILGYDESVTTCDCCGKSELKGTFGVERADGEILHFGSVCVTRHTGKADKAIRQEAKDAIAQRLRAANAELRIHPAVLADEVKMAELRRTGAPVGKSFMEAHRAEWIAAEAARAEIAAKHGFKPYQLGS</sequence>
<reference evidence="1" key="1">
    <citation type="journal article" date="2022" name="Microbiol. Resour. Announc.">
        <title>Genome Sequence of Cupriavidus campinensis Strain G5, a Member of a Bacterial Consortium Capable of Polyethylene Degradation.</title>
        <authorList>
            <person name="Schneider B."/>
            <person name="Pfeiffer F."/>
            <person name="Dyall-Smith M."/>
            <person name="Kunte H.J."/>
        </authorList>
    </citation>
    <scope>NUCLEOTIDE SEQUENCE</scope>
    <source>
        <strain evidence="1">G5</strain>
    </source>
</reference>
<protein>
    <submittedName>
        <fullName evidence="1">Uncharacterized protein</fullName>
    </submittedName>
</protein>
<proteinExistence type="predicted"/>
<dbReference type="AlphaFoldDB" id="A0AAE9HXZ2"/>
<evidence type="ECO:0000313" key="2">
    <source>
        <dbReference type="Proteomes" id="UP001056132"/>
    </source>
</evidence>